<accession>A0A7R8YT86</accession>
<dbReference type="CDD" id="cd00637">
    <property type="entry name" value="7tm_classA_rhodopsin-like"/>
    <property type="match status" value="1"/>
</dbReference>
<feature type="compositionally biased region" description="Low complexity" evidence="12">
    <location>
        <begin position="383"/>
        <end position="394"/>
    </location>
</feature>
<dbReference type="Pfam" id="PF00001">
    <property type="entry name" value="7tm_1"/>
    <property type="match status" value="1"/>
</dbReference>
<keyword evidence="6 11" id="KW-0297">G-protein coupled receptor</keyword>
<evidence type="ECO:0000256" key="13">
    <source>
        <dbReference type="SAM" id="Phobius"/>
    </source>
</evidence>
<feature type="transmembrane region" description="Helical" evidence="13">
    <location>
        <begin position="34"/>
        <end position="58"/>
    </location>
</feature>
<evidence type="ECO:0000259" key="14">
    <source>
        <dbReference type="PROSITE" id="PS50262"/>
    </source>
</evidence>
<evidence type="ECO:0000256" key="11">
    <source>
        <dbReference type="RuleBase" id="RU000688"/>
    </source>
</evidence>
<dbReference type="PROSITE" id="PS50262">
    <property type="entry name" value="G_PROTEIN_RECEP_F1_2"/>
    <property type="match status" value="1"/>
</dbReference>
<keyword evidence="3" id="KW-1003">Cell membrane</keyword>
<evidence type="ECO:0000313" key="16">
    <source>
        <dbReference type="Proteomes" id="UP000594454"/>
    </source>
</evidence>
<evidence type="ECO:0000256" key="2">
    <source>
        <dbReference type="ARBA" id="ARBA00010663"/>
    </source>
</evidence>
<dbReference type="GO" id="GO:0007189">
    <property type="term" value="P:adenylate cyclase-activating G protein-coupled receptor signaling pathway"/>
    <property type="evidence" value="ECO:0007669"/>
    <property type="project" value="TreeGrafter"/>
</dbReference>
<dbReference type="GO" id="GO:0005886">
    <property type="term" value="C:plasma membrane"/>
    <property type="evidence" value="ECO:0007669"/>
    <property type="project" value="UniProtKB-SubCell"/>
</dbReference>
<evidence type="ECO:0000256" key="9">
    <source>
        <dbReference type="ARBA" id="ARBA00023180"/>
    </source>
</evidence>
<dbReference type="OrthoDB" id="10011551at2759"/>
<reference evidence="15 16" key="1">
    <citation type="submission" date="2020-11" db="EMBL/GenBank/DDBJ databases">
        <authorList>
            <person name="Wallbank WR R."/>
            <person name="Pardo Diaz C."/>
            <person name="Kozak K."/>
            <person name="Martin S."/>
            <person name="Jiggins C."/>
            <person name="Moest M."/>
            <person name="Warren A I."/>
            <person name="Generalovic N T."/>
            <person name="Byers J.R.P. K."/>
            <person name="Montejo-Kovacevich G."/>
            <person name="Yen C E."/>
        </authorList>
    </citation>
    <scope>NUCLEOTIDE SEQUENCE [LARGE SCALE GENOMIC DNA]</scope>
</reference>
<evidence type="ECO:0000256" key="12">
    <source>
        <dbReference type="SAM" id="MobiDB-lite"/>
    </source>
</evidence>
<keyword evidence="9" id="KW-0325">Glycoprotein</keyword>
<dbReference type="SUPFAM" id="SSF81321">
    <property type="entry name" value="Family A G protein-coupled receptor-like"/>
    <property type="match status" value="1"/>
</dbReference>
<evidence type="ECO:0000256" key="4">
    <source>
        <dbReference type="ARBA" id="ARBA00022692"/>
    </source>
</evidence>
<dbReference type="GO" id="GO:0001973">
    <property type="term" value="P:G protein-coupled adenosine receptor signaling pathway"/>
    <property type="evidence" value="ECO:0007669"/>
    <property type="project" value="TreeGrafter"/>
</dbReference>
<dbReference type="PANTHER" id="PTHR24246:SF27">
    <property type="entry name" value="ADENOSINE RECEPTOR, ISOFORM A"/>
    <property type="match status" value="1"/>
</dbReference>
<dbReference type="InParanoid" id="A0A7R8YT86"/>
<keyword evidence="4 11" id="KW-0812">Transmembrane</keyword>
<keyword evidence="16" id="KW-1185">Reference proteome</keyword>
<evidence type="ECO:0000256" key="3">
    <source>
        <dbReference type="ARBA" id="ARBA00022475"/>
    </source>
</evidence>
<comment type="similarity">
    <text evidence="2 11">Belongs to the G-protein coupled receptor 1 family.</text>
</comment>
<evidence type="ECO:0000256" key="5">
    <source>
        <dbReference type="ARBA" id="ARBA00022989"/>
    </source>
</evidence>
<dbReference type="GO" id="GO:0004930">
    <property type="term" value="F:G protein-coupled receptor activity"/>
    <property type="evidence" value="ECO:0007669"/>
    <property type="project" value="UniProtKB-KW"/>
</dbReference>
<feature type="transmembrane region" description="Helical" evidence="13">
    <location>
        <begin position="70"/>
        <end position="91"/>
    </location>
</feature>
<name>A0A7R8YT86_HERIL</name>
<dbReference type="InterPro" id="IPR000276">
    <property type="entry name" value="GPCR_Rhodpsn"/>
</dbReference>
<dbReference type="InterPro" id="IPR017452">
    <property type="entry name" value="GPCR_Rhodpsn_7TM"/>
</dbReference>
<evidence type="ECO:0000256" key="1">
    <source>
        <dbReference type="ARBA" id="ARBA00004651"/>
    </source>
</evidence>
<protein>
    <recommendedName>
        <fullName evidence="14">G-protein coupled receptors family 1 profile domain-containing protein</fullName>
    </recommendedName>
</protein>
<dbReference type="PROSITE" id="PS00237">
    <property type="entry name" value="G_PROTEIN_RECEP_F1_1"/>
    <property type="match status" value="1"/>
</dbReference>
<keyword evidence="5 13" id="KW-1133">Transmembrane helix</keyword>
<feature type="transmembrane region" description="Helical" evidence="13">
    <location>
        <begin position="187"/>
        <end position="211"/>
    </location>
</feature>
<dbReference type="Gene3D" id="1.20.1070.10">
    <property type="entry name" value="Rhodopsin 7-helix transmembrane proteins"/>
    <property type="match status" value="1"/>
</dbReference>
<keyword evidence="7 13" id="KW-0472">Membrane</keyword>
<feature type="region of interest" description="Disordered" evidence="12">
    <location>
        <begin position="244"/>
        <end position="266"/>
    </location>
</feature>
<evidence type="ECO:0000256" key="7">
    <source>
        <dbReference type="ARBA" id="ARBA00023136"/>
    </source>
</evidence>
<feature type="transmembrane region" description="Helical" evidence="13">
    <location>
        <begin position="145"/>
        <end position="167"/>
    </location>
</feature>
<evidence type="ECO:0000313" key="15">
    <source>
        <dbReference type="EMBL" id="CAD7084712.1"/>
    </source>
</evidence>
<evidence type="ECO:0000256" key="6">
    <source>
        <dbReference type="ARBA" id="ARBA00023040"/>
    </source>
</evidence>
<evidence type="ECO:0000256" key="10">
    <source>
        <dbReference type="ARBA" id="ARBA00023224"/>
    </source>
</evidence>
<dbReference type="AlphaFoldDB" id="A0A7R8YT86"/>
<feature type="compositionally biased region" description="Polar residues" evidence="12">
    <location>
        <begin position="417"/>
        <end position="438"/>
    </location>
</feature>
<sequence length="455" mass="50727">MSVDGVSPRIYADLSVFNATGLKGAEVELELHEILMPILGMLIIIINLIVLVSSGLFLHRGQQPRTTYLFLGNIALADVVIGISLLFGQWYPRKYRTDMVCAIEIGMLVSANLTSVYSIGLIAIDRFLYILSGLRYQKYIYPTRARIMIFVAWATGILVGFIPAMGYRSDTDNGKMCWFILIEPPPLILMTTTFGSVPLILTVILYSIILYHALKKTAQLKSAAHNVHGTSSGNLRIFRGGIHSSTPSERSSHEAAPIATQTPMSESEDSGCCVMCRRNRTQRPTPPIYNPSKWKAIKIVLFTTGAFSVTWLPYFIASAIYAFSTSPKNSKFREQLQIAIASPLAILGVTNSLLNPIVYAWWHPGFRNSFKKLWRKCRGQSYSPRNSRSPSNSRGHAHQRIHIRDSEEPNPPEATPIMNSRPPSRTHSNGRSSGIGRQTRQKVDPTIARVMETES</sequence>
<proteinExistence type="inferred from homology"/>
<feature type="transmembrane region" description="Helical" evidence="13">
    <location>
        <begin position="299"/>
        <end position="324"/>
    </location>
</feature>
<feature type="transmembrane region" description="Helical" evidence="13">
    <location>
        <begin position="103"/>
        <end position="124"/>
    </location>
</feature>
<dbReference type="PRINTS" id="PR00237">
    <property type="entry name" value="GPCRRHODOPSN"/>
</dbReference>
<feature type="domain" description="G-protein coupled receptors family 1 profile" evidence="14">
    <location>
        <begin position="46"/>
        <end position="359"/>
    </location>
</feature>
<evidence type="ECO:0000256" key="8">
    <source>
        <dbReference type="ARBA" id="ARBA00023170"/>
    </source>
</evidence>
<keyword evidence="10 11" id="KW-0807">Transducer</keyword>
<comment type="subcellular location">
    <subcellularLocation>
        <location evidence="1">Cell membrane</location>
        <topology evidence="1">Multi-pass membrane protein</topology>
    </subcellularLocation>
</comment>
<dbReference type="EMBL" id="LR899011">
    <property type="protein sequence ID" value="CAD7084712.1"/>
    <property type="molecule type" value="Genomic_DNA"/>
</dbReference>
<dbReference type="Proteomes" id="UP000594454">
    <property type="component" value="Chromosome 3"/>
</dbReference>
<organism evidence="15 16">
    <name type="scientific">Hermetia illucens</name>
    <name type="common">Black soldier fly</name>
    <dbReference type="NCBI Taxonomy" id="343691"/>
    <lineage>
        <taxon>Eukaryota</taxon>
        <taxon>Metazoa</taxon>
        <taxon>Ecdysozoa</taxon>
        <taxon>Arthropoda</taxon>
        <taxon>Hexapoda</taxon>
        <taxon>Insecta</taxon>
        <taxon>Pterygota</taxon>
        <taxon>Neoptera</taxon>
        <taxon>Endopterygota</taxon>
        <taxon>Diptera</taxon>
        <taxon>Brachycera</taxon>
        <taxon>Stratiomyomorpha</taxon>
        <taxon>Stratiomyidae</taxon>
        <taxon>Hermetiinae</taxon>
        <taxon>Hermetia</taxon>
    </lineage>
</organism>
<keyword evidence="8 11" id="KW-0675">Receptor</keyword>
<feature type="region of interest" description="Disordered" evidence="12">
    <location>
        <begin position="381"/>
        <end position="455"/>
    </location>
</feature>
<gene>
    <name evidence="15" type="ORF">HERILL_LOCUS7593</name>
</gene>
<dbReference type="PANTHER" id="PTHR24246">
    <property type="entry name" value="OLFACTORY RECEPTOR AND ADENOSINE RECEPTOR"/>
    <property type="match status" value="1"/>
</dbReference>
<feature type="transmembrane region" description="Helical" evidence="13">
    <location>
        <begin position="336"/>
        <end position="362"/>
    </location>
</feature>